<dbReference type="Proteomes" id="UP000001075">
    <property type="component" value="Unassembled WGS sequence"/>
</dbReference>
<sequence length="64" mass="6573">MAVSVPKGQGRCTAFPVFLCLWGLHGEIPLSTMPLGDVAWGEDGQRGAPSPRLSGGLPAPGVTQ</sequence>
<dbReference type="InParanoid" id="G3HZY8"/>
<reference evidence="3" key="1">
    <citation type="journal article" date="2011" name="Nat. Biotechnol.">
        <title>The genomic sequence of the Chinese hamster ovary (CHO)-K1 cell line.</title>
        <authorList>
            <person name="Xu X."/>
            <person name="Nagarajan H."/>
            <person name="Lewis N.E."/>
            <person name="Pan S."/>
            <person name="Cai Z."/>
            <person name="Liu X."/>
            <person name="Chen W."/>
            <person name="Xie M."/>
            <person name="Wang W."/>
            <person name="Hammond S."/>
            <person name="Andersen M.R."/>
            <person name="Neff N."/>
            <person name="Passarelli B."/>
            <person name="Koh W."/>
            <person name="Fan H.C."/>
            <person name="Wang J."/>
            <person name="Gui Y."/>
            <person name="Lee K.H."/>
            <person name="Betenbaugh M.J."/>
            <person name="Quake S.R."/>
            <person name="Famili I."/>
            <person name="Palsson B.O."/>
            <person name="Wang J."/>
        </authorList>
    </citation>
    <scope>NUCLEOTIDE SEQUENCE [LARGE SCALE GENOMIC DNA]</scope>
    <source>
        <strain evidence="3">CHO K1 cell line</strain>
    </source>
</reference>
<gene>
    <name evidence="2" type="ORF">I79_016653</name>
</gene>
<dbReference type="AlphaFoldDB" id="G3HZY8"/>
<feature type="region of interest" description="Disordered" evidence="1">
    <location>
        <begin position="39"/>
        <end position="64"/>
    </location>
</feature>
<organism evidence="2 3">
    <name type="scientific">Cricetulus griseus</name>
    <name type="common">Chinese hamster</name>
    <name type="synonym">Cricetulus barabensis griseus</name>
    <dbReference type="NCBI Taxonomy" id="10029"/>
    <lineage>
        <taxon>Eukaryota</taxon>
        <taxon>Metazoa</taxon>
        <taxon>Chordata</taxon>
        <taxon>Craniata</taxon>
        <taxon>Vertebrata</taxon>
        <taxon>Euteleostomi</taxon>
        <taxon>Mammalia</taxon>
        <taxon>Eutheria</taxon>
        <taxon>Euarchontoglires</taxon>
        <taxon>Glires</taxon>
        <taxon>Rodentia</taxon>
        <taxon>Myomorpha</taxon>
        <taxon>Muroidea</taxon>
        <taxon>Cricetidae</taxon>
        <taxon>Cricetinae</taxon>
        <taxon>Cricetulus</taxon>
    </lineage>
</organism>
<name>G3HZY8_CRIGR</name>
<evidence type="ECO:0000313" key="2">
    <source>
        <dbReference type="EMBL" id="EGW03992.1"/>
    </source>
</evidence>
<dbReference type="EMBL" id="JH000991">
    <property type="protein sequence ID" value="EGW03992.1"/>
    <property type="molecule type" value="Genomic_DNA"/>
</dbReference>
<proteinExistence type="predicted"/>
<protein>
    <submittedName>
        <fullName evidence="2">Uncharacterized protein</fullName>
    </submittedName>
</protein>
<evidence type="ECO:0000313" key="3">
    <source>
        <dbReference type="Proteomes" id="UP000001075"/>
    </source>
</evidence>
<accession>G3HZY8</accession>
<evidence type="ECO:0000256" key="1">
    <source>
        <dbReference type="SAM" id="MobiDB-lite"/>
    </source>
</evidence>